<gene>
    <name evidence="2" type="ORF">SAMN05216199_0896</name>
</gene>
<dbReference type="InterPro" id="IPR014710">
    <property type="entry name" value="RmlC-like_jellyroll"/>
</dbReference>
<dbReference type="CDD" id="cd00038">
    <property type="entry name" value="CAP_ED"/>
    <property type="match status" value="1"/>
</dbReference>
<dbReference type="OrthoDB" id="9798104at2"/>
<dbReference type="InterPro" id="IPR018490">
    <property type="entry name" value="cNMP-bd_dom_sf"/>
</dbReference>
<dbReference type="InterPro" id="IPR000595">
    <property type="entry name" value="cNMP-bd_dom"/>
</dbReference>
<dbReference type="PROSITE" id="PS00889">
    <property type="entry name" value="CNMP_BINDING_2"/>
    <property type="match status" value="1"/>
</dbReference>
<dbReference type="InterPro" id="IPR018488">
    <property type="entry name" value="cNMP-bd_CS"/>
</dbReference>
<organism evidence="2 3">
    <name type="scientific">Pedococcus cremeus</name>
    <dbReference type="NCBI Taxonomy" id="587636"/>
    <lineage>
        <taxon>Bacteria</taxon>
        <taxon>Bacillati</taxon>
        <taxon>Actinomycetota</taxon>
        <taxon>Actinomycetes</taxon>
        <taxon>Micrococcales</taxon>
        <taxon>Intrasporangiaceae</taxon>
        <taxon>Pedococcus</taxon>
    </lineage>
</organism>
<dbReference type="PROSITE" id="PS50042">
    <property type="entry name" value="CNMP_BINDING_3"/>
    <property type="match status" value="1"/>
</dbReference>
<dbReference type="RefSeq" id="WP_091755665.1">
    <property type="nucleotide sequence ID" value="NZ_FOHB01000001.1"/>
</dbReference>
<name>A0A1H9R8L6_9MICO</name>
<feature type="domain" description="Cyclic nucleotide-binding" evidence="1">
    <location>
        <begin position="18"/>
        <end position="135"/>
    </location>
</feature>
<dbReference type="Pfam" id="PF00027">
    <property type="entry name" value="cNMP_binding"/>
    <property type="match status" value="1"/>
</dbReference>
<evidence type="ECO:0000259" key="1">
    <source>
        <dbReference type="PROSITE" id="PS50042"/>
    </source>
</evidence>
<reference evidence="3" key="1">
    <citation type="submission" date="2016-10" db="EMBL/GenBank/DDBJ databases">
        <authorList>
            <person name="Varghese N."/>
            <person name="Submissions S."/>
        </authorList>
    </citation>
    <scope>NUCLEOTIDE SEQUENCE [LARGE SCALE GENOMIC DNA]</scope>
    <source>
        <strain evidence="3">CGMCC 1.6963</strain>
    </source>
</reference>
<dbReference type="SUPFAM" id="SSF51206">
    <property type="entry name" value="cAMP-binding domain-like"/>
    <property type="match status" value="1"/>
</dbReference>
<dbReference type="SMART" id="SM00100">
    <property type="entry name" value="cNMP"/>
    <property type="match status" value="1"/>
</dbReference>
<dbReference type="STRING" id="587636.SAMN05216199_0896"/>
<dbReference type="Proteomes" id="UP000199019">
    <property type="component" value="Unassembled WGS sequence"/>
</dbReference>
<dbReference type="AlphaFoldDB" id="A0A1H9R8L6"/>
<dbReference type="EMBL" id="FOHB01000001">
    <property type="protein sequence ID" value="SER69072.1"/>
    <property type="molecule type" value="Genomic_DNA"/>
</dbReference>
<sequence>MSHLTRSALPDLLARIDLFAGLPEPVIADLVASGSTLRTPAGHPVVTQGDEDAGLQVVLDGTVVVEVGGVRRPGELGPGDYFGEISVIDGGGRSATLAAGEDGVETFAISPLTFWPLVDRHASLRRSLLKGLCARIRALDAEANATC</sequence>
<evidence type="ECO:0000313" key="2">
    <source>
        <dbReference type="EMBL" id="SER69072.1"/>
    </source>
</evidence>
<proteinExistence type="predicted"/>
<protein>
    <submittedName>
        <fullName evidence="2">Cyclic nucleotide-binding domain-containing protein</fullName>
    </submittedName>
</protein>
<keyword evidence="3" id="KW-1185">Reference proteome</keyword>
<dbReference type="Gene3D" id="2.60.120.10">
    <property type="entry name" value="Jelly Rolls"/>
    <property type="match status" value="1"/>
</dbReference>
<accession>A0A1H9R8L6</accession>
<evidence type="ECO:0000313" key="3">
    <source>
        <dbReference type="Proteomes" id="UP000199019"/>
    </source>
</evidence>